<protein>
    <submittedName>
        <fullName evidence="1">Uncharacterized protein</fullName>
    </submittedName>
</protein>
<gene>
    <name evidence="1" type="ORF">BTO14_15850</name>
</gene>
<name>A0A2P6C956_9FLAO</name>
<keyword evidence="2" id="KW-1185">Reference proteome</keyword>
<reference evidence="1 2" key="1">
    <citation type="submission" date="2016-12" db="EMBL/GenBank/DDBJ databases">
        <title>Trade-off between light-utilization and light-protection in marine flavobacteria.</title>
        <authorList>
            <person name="Kumagai Y."/>
            <person name="Yoshizawa S."/>
            <person name="Kogure K."/>
            <person name="Iwasaki W."/>
        </authorList>
    </citation>
    <scope>NUCLEOTIDE SEQUENCE [LARGE SCALE GENOMIC DNA]</scope>
    <source>
        <strain evidence="1 2">KCTC 12100</strain>
    </source>
</reference>
<dbReference type="Proteomes" id="UP000247345">
    <property type="component" value="Unassembled WGS sequence"/>
</dbReference>
<evidence type="ECO:0000313" key="1">
    <source>
        <dbReference type="EMBL" id="PQJ69476.1"/>
    </source>
</evidence>
<proteinExistence type="predicted"/>
<evidence type="ECO:0000313" key="2">
    <source>
        <dbReference type="Proteomes" id="UP000247345"/>
    </source>
</evidence>
<accession>A0A2P6C956</accession>
<dbReference type="OrthoDB" id="1202683at2"/>
<organism evidence="1 2">
    <name type="scientific">Polaribacter butkevichii</name>
    <dbReference type="NCBI Taxonomy" id="218490"/>
    <lineage>
        <taxon>Bacteria</taxon>
        <taxon>Pseudomonadati</taxon>
        <taxon>Bacteroidota</taxon>
        <taxon>Flavobacteriia</taxon>
        <taxon>Flavobacteriales</taxon>
        <taxon>Flavobacteriaceae</taxon>
    </lineage>
</organism>
<dbReference type="AlphaFoldDB" id="A0A2P6C956"/>
<comment type="caution">
    <text evidence="1">The sequence shown here is derived from an EMBL/GenBank/DDBJ whole genome shotgun (WGS) entry which is preliminary data.</text>
</comment>
<sequence length="178" mass="20408">MSCGSKQLSKDEAKSIINQCQEKSGKVIFKTNKYTYGIIDIPDSSSANFSNFLDKHKKMEELGFVSINDTKKDKREFGKSKNGMIEISLESKGKEYLAGRVENLFGKLSAQFKSCEYKISDIVEIQEIPDRNEAKVKVAFERYNEIPFFEESNEKSNPKEIIKTITFRKTTDGWKLCD</sequence>
<dbReference type="EMBL" id="MSCK01000002">
    <property type="protein sequence ID" value="PQJ69476.1"/>
    <property type="molecule type" value="Genomic_DNA"/>
</dbReference>
<dbReference type="RefSeq" id="WP_105050403.1">
    <property type="nucleotide sequence ID" value="NZ_CP150661.1"/>
</dbReference>